<sequence>MQVCQNLSSTSLGVEKAILIPIRRVLQPQQIKLTRARHKSADLGRLAWLKRSSGSIRTDSGPRHTQTKMRVSAEFNGIPSLLGPLAFKVPMASDLDHRLFCGTSLFQS</sequence>
<keyword evidence="2" id="KW-1185">Reference proteome</keyword>
<dbReference type="GeneID" id="36403317"/>
<protein>
    <submittedName>
        <fullName evidence="1">Uncharacterized protein</fullName>
    </submittedName>
</protein>
<dbReference type="Proteomes" id="UP000054928">
    <property type="component" value="Unassembled WGS sequence"/>
</dbReference>
<name>A0A0P1ABK6_PLAHL</name>
<dbReference type="RefSeq" id="XP_024574543.1">
    <property type="nucleotide sequence ID" value="XM_024723580.1"/>
</dbReference>
<proteinExistence type="predicted"/>
<evidence type="ECO:0000313" key="1">
    <source>
        <dbReference type="EMBL" id="CEG38174.1"/>
    </source>
</evidence>
<organism evidence="1 2">
    <name type="scientific">Plasmopara halstedii</name>
    <name type="common">Downy mildew of sunflower</name>
    <dbReference type="NCBI Taxonomy" id="4781"/>
    <lineage>
        <taxon>Eukaryota</taxon>
        <taxon>Sar</taxon>
        <taxon>Stramenopiles</taxon>
        <taxon>Oomycota</taxon>
        <taxon>Peronosporomycetes</taxon>
        <taxon>Peronosporales</taxon>
        <taxon>Peronosporaceae</taxon>
        <taxon>Plasmopara</taxon>
    </lineage>
</organism>
<dbReference type="EMBL" id="CCYD01000321">
    <property type="protein sequence ID" value="CEG38174.1"/>
    <property type="molecule type" value="Genomic_DNA"/>
</dbReference>
<accession>A0A0P1ABK6</accession>
<dbReference type="AlphaFoldDB" id="A0A0P1ABK6"/>
<reference evidence="2" key="1">
    <citation type="submission" date="2014-09" db="EMBL/GenBank/DDBJ databases">
        <authorList>
            <person name="Sharma Rahul"/>
            <person name="Thines Marco"/>
        </authorList>
    </citation>
    <scope>NUCLEOTIDE SEQUENCE [LARGE SCALE GENOMIC DNA]</scope>
</reference>
<evidence type="ECO:0000313" key="2">
    <source>
        <dbReference type="Proteomes" id="UP000054928"/>
    </source>
</evidence>